<keyword evidence="1" id="KW-0472">Membrane</keyword>
<evidence type="ECO:0000256" key="1">
    <source>
        <dbReference type="SAM" id="Phobius"/>
    </source>
</evidence>
<gene>
    <name evidence="2" type="ORF">SAMN04515677_10821</name>
</gene>
<keyword evidence="1" id="KW-0812">Transmembrane</keyword>
<reference evidence="2 3" key="1">
    <citation type="submission" date="2016-10" db="EMBL/GenBank/DDBJ databases">
        <authorList>
            <person name="de Groot N.N."/>
        </authorList>
    </citation>
    <scope>NUCLEOTIDE SEQUENCE [LARGE SCALE GENOMIC DNA]</scope>
    <source>
        <strain evidence="2 3">DSM 797</strain>
    </source>
</reference>
<proteinExistence type="predicted"/>
<accession>A0A1G9RZ21</accession>
<dbReference type="RefSeq" id="WP_092727144.1">
    <property type="nucleotide sequence ID" value="NZ_FNGW01000008.1"/>
</dbReference>
<evidence type="ECO:0000313" key="3">
    <source>
        <dbReference type="Proteomes" id="UP000199068"/>
    </source>
</evidence>
<sequence>MEFHYYYVIQDIIGVLMAFVGIRMFILSIQMILSKKKIENAVSLSISYALIAASGINLLFYNFELKTWIRSIAFIILSLVIIKIVSIKNKQ</sequence>
<keyword evidence="3" id="KW-1185">Reference proteome</keyword>
<evidence type="ECO:0000313" key="2">
    <source>
        <dbReference type="EMBL" id="SDM28422.1"/>
    </source>
</evidence>
<dbReference type="AlphaFoldDB" id="A0A1G9RZ21"/>
<organism evidence="2 3">
    <name type="scientific">Romboutsia lituseburensis DSM 797</name>
    <dbReference type="NCBI Taxonomy" id="1121325"/>
    <lineage>
        <taxon>Bacteria</taxon>
        <taxon>Bacillati</taxon>
        <taxon>Bacillota</taxon>
        <taxon>Clostridia</taxon>
        <taxon>Peptostreptococcales</taxon>
        <taxon>Peptostreptococcaceae</taxon>
        <taxon>Romboutsia</taxon>
    </lineage>
</organism>
<feature type="transmembrane region" description="Helical" evidence="1">
    <location>
        <begin position="41"/>
        <end position="61"/>
    </location>
</feature>
<dbReference type="EMBL" id="FNGW01000008">
    <property type="protein sequence ID" value="SDM28422.1"/>
    <property type="molecule type" value="Genomic_DNA"/>
</dbReference>
<feature type="transmembrane region" description="Helical" evidence="1">
    <location>
        <begin position="67"/>
        <end position="85"/>
    </location>
</feature>
<name>A0A1G9RZ21_9FIRM</name>
<dbReference type="STRING" id="1121325.SAMN04515677_10821"/>
<feature type="transmembrane region" description="Helical" evidence="1">
    <location>
        <begin position="6"/>
        <end position="29"/>
    </location>
</feature>
<keyword evidence="1" id="KW-1133">Transmembrane helix</keyword>
<dbReference type="Proteomes" id="UP000199068">
    <property type="component" value="Unassembled WGS sequence"/>
</dbReference>
<protein>
    <submittedName>
        <fullName evidence="2">Uncharacterized protein</fullName>
    </submittedName>
</protein>